<dbReference type="Gene3D" id="1.10.8.270">
    <property type="entry name" value="putative rabgap domain of human tbc1 domain family member 14 like domains"/>
    <property type="match status" value="1"/>
</dbReference>
<feature type="coiled-coil region" evidence="3">
    <location>
        <begin position="897"/>
        <end position="924"/>
    </location>
</feature>
<dbReference type="OrthoDB" id="159449at2759"/>
<dbReference type="GO" id="GO:0005096">
    <property type="term" value="F:GTPase activator activity"/>
    <property type="evidence" value="ECO:0007669"/>
    <property type="project" value="UniProtKB-KW"/>
</dbReference>
<feature type="region of interest" description="Disordered" evidence="4">
    <location>
        <begin position="809"/>
        <end position="872"/>
    </location>
</feature>
<evidence type="ECO:0000256" key="3">
    <source>
        <dbReference type="SAM" id="Coils"/>
    </source>
</evidence>
<evidence type="ECO:0000256" key="1">
    <source>
        <dbReference type="ARBA" id="ARBA00022468"/>
    </source>
</evidence>
<feature type="region of interest" description="Disordered" evidence="4">
    <location>
        <begin position="532"/>
        <end position="607"/>
    </location>
</feature>
<name>A0A6A5U792_9PLEO</name>
<dbReference type="Gene3D" id="1.10.472.80">
    <property type="entry name" value="Ypt/Rab-GAP domain of gyp1p, domain 3"/>
    <property type="match status" value="1"/>
</dbReference>
<dbReference type="Gene3D" id="1.10.10.750">
    <property type="entry name" value="Ypt/Rab-GAP domain of gyp1p, domain 1"/>
    <property type="match status" value="1"/>
</dbReference>
<feature type="compositionally biased region" description="Polar residues" evidence="4">
    <location>
        <begin position="537"/>
        <end position="549"/>
    </location>
</feature>
<dbReference type="PANTHER" id="PTHR47219:SF9">
    <property type="entry name" value="GTPASE ACTIVATING PROTEIN AND CENTROSOME-ASSOCIATED, ISOFORM B"/>
    <property type="match status" value="1"/>
</dbReference>
<reference evidence="6" key="1">
    <citation type="journal article" date="2020" name="Stud. Mycol.">
        <title>101 Dothideomycetes genomes: a test case for predicting lifestyles and emergence of pathogens.</title>
        <authorList>
            <person name="Haridas S."/>
            <person name="Albert R."/>
            <person name="Binder M."/>
            <person name="Bloem J."/>
            <person name="Labutti K."/>
            <person name="Salamov A."/>
            <person name="Andreopoulos B."/>
            <person name="Baker S."/>
            <person name="Barry K."/>
            <person name="Bills G."/>
            <person name="Bluhm B."/>
            <person name="Cannon C."/>
            <person name="Castanera R."/>
            <person name="Culley D."/>
            <person name="Daum C."/>
            <person name="Ezra D."/>
            <person name="Gonzalez J."/>
            <person name="Henrissat B."/>
            <person name="Kuo A."/>
            <person name="Liang C."/>
            <person name="Lipzen A."/>
            <person name="Lutzoni F."/>
            <person name="Magnuson J."/>
            <person name="Mondo S."/>
            <person name="Nolan M."/>
            <person name="Ohm R."/>
            <person name="Pangilinan J."/>
            <person name="Park H.-J."/>
            <person name="Ramirez L."/>
            <person name="Alfaro M."/>
            <person name="Sun H."/>
            <person name="Tritt A."/>
            <person name="Yoshinaga Y."/>
            <person name="Zwiers L.-H."/>
            <person name="Turgeon B."/>
            <person name="Goodwin S."/>
            <person name="Spatafora J."/>
            <person name="Crous P."/>
            <person name="Grigoriev I."/>
        </authorList>
    </citation>
    <scope>NUCLEOTIDE SEQUENCE</scope>
    <source>
        <strain evidence="6">CBS 675.92</strain>
    </source>
</reference>
<keyword evidence="7" id="KW-1185">Reference proteome</keyword>
<evidence type="ECO:0000259" key="5">
    <source>
        <dbReference type="PROSITE" id="PS50086"/>
    </source>
</evidence>
<dbReference type="GO" id="GO:0031267">
    <property type="term" value="F:small GTPase binding"/>
    <property type="evidence" value="ECO:0007669"/>
    <property type="project" value="TreeGrafter"/>
</dbReference>
<evidence type="ECO:0000313" key="7">
    <source>
        <dbReference type="Proteomes" id="UP000800035"/>
    </source>
</evidence>
<feature type="coiled-coil region" evidence="3">
    <location>
        <begin position="630"/>
        <end position="660"/>
    </location>
</feature>
<accession>A0A6A5U792</accession>
<feature type="domain" description="Rab-GAP TBC" evidence="5">
    <location>
        <begin position="251"/>
        <end position="435"/>
    </location>
</feature>
<dbReference type="PANTHER" id="PTHR47219">
    <property type="entry name" value="RAB GTPASE-ACTIVATING PROTEIN 1-LIKE"/>
    <property type="match status" value="1"/>
</dbReference>
<organism evidence="6 7">
    <name type="scientific">Byssothecium circinans</name>
    <dbReference type="NCBI Taxonomy" id="147558"/>
    <lineage>
        <taxon>Eukaryota</taxon>
        <taxon>Fungi</taxon>
        <taxon>Dikarya</taxon>
        <taxon>Ascomycota</taxon>
        <taxon>Pezizomycotina</taxon>
        <taxon>Dothideomycetes</taxon>
        <taxon>Pleosporomycetidae</taxon>
        <taxon>Pleosporales</taxon>
        <taxon>Massarineae</taxon>
        <taxon>Massarinaceae</taxon>
        <taxon>Byssothecium</taxon>
    </lineage>
</organism>
<proteinExistence type="predicted"/>
<protein>
    <recommendedName>
        <fullName evidence="5">Rab-GAP TBC domain-containing protein</fullName>
    </recommendedName>
</protein>
<dbReference type="EMBL" id="ML976990">
    <property type="protein sequence ID" value="KAF1956987.1"/>
    <property type="molecule type" value="Genomic_DNA"/>
</dbReference>
<dbReference type="Pfam" id="PF23436">
    <property type="entry name" value="RabGap-TBC_2"/>
    <property type="match status" value="1"/>
</dbReference>
<keyword evidence="2 3" id="KW-0175">Coiled coil</keyword>
<evidence type="ECO:0000256" key="2">
    <source>
        <dbReference type="ARBA" id="ARBA00023054"/>
    </source>
</evidence>
<gene>
    <name evidence="6" type="ORF">CC80DRAFT_525184</name>
</gene>
<evidence type="ECO:0000313" key="6">
    <source>
        <dbReference type="EMBL" id="KAF1956987.1"/>
    </source>
</evidence>
<dbReference type="InterPro" id="IPR050302">
    <property type="entry name" value="Rab_GAP_TBC_domain"/>
</dbReference>
<evidence type="ECO:0000256" key="4">
    <source>
        <dbReference type="SAM" id="MobiDB-lite"/>
    </source>
</evidence>
<dbReference type="FunFam" id="1.10.10.750:FF:000003">
    <property type="entry name" value="GTPase activating protein (Evi5)"/>
    <property type="match status" value="1"/>
</dbReference>
<dbReference type="Proteomes" id="UP000800035">
    <property type="component" value="Unassembled WGS sequence"/>
</dbReference>
<keyword evidence="1" id="KW-0343">GTPase activation</keyword>
<dbReference type="InterPro" id="IPR000195">
    <property type="entry name" value="Rab-GAP-TBC_dom"/>
</dbReference>
<dbReference type="SUPFAM" id="SSF47923">
    <property type="entry name" value="Ypt/Rab-GAP domain of gyp1p"/>
    <property type="match status" value="2"/>
</dbReference>
<dbReference type="AlphaFoldDB" id="A0A6A5U792"/>
<dbReference type="FunFam" id="1.10.8.270:FF:000001">
    <property type="entry name" value="TBC1 domain family member 1"/>
    <property type="match status" value="1"/>
</dbReference>
<feature type="region of interest" description="Disordered" evidence="4">
    <location>
        <begin position="85"/>
        <end position="152"/>
    </location>
</feature>
<feature type="compositionally biased region" description="Polar residues" evidence="4">
    <location>
        <begin position="821"/>
        <end position="846"/>
    </location>
</feature>
<feature type="compositionally biased region" description="Polar residues" evidence="4">
    <location>
        <begin position="566"/>
        <end position="597"/>
    </location>
</feature>
<feature type="region of interest" description="Disordered" evidence="4">
    <location>
        <begin position="962"/>
        <end position="995"/>
    </location>
</feature>
<feature type="compositionally biased region" description="Low complexity" evidence="4">
    <location>
        <begin position="965"/>
        <end position="992"/>
    </location>
</feature>
<sequence>MDGVKAMDVHVTNKVVDIERTPRTHVDSNPLPTDSMVTVPLSETDGSHTGDDVVVSPRLPQPEIMVDEKRLSSRPNSTEIMAAFGRRGSQDGDNLPPAESPTVSLEDADRPRTPQSVERSRRSSSLDSSQSAHVDWAELEKKEEQEPQEDGQDEAMTLLLARLEQENNAIMTDSKAGTKVGALARARSQSRPPSISQIKRLVETDTADVRFSQLPSPPPMTELEFWAALVRDYPQTIQRLPTLTLNKIRGGIPAPLRGVVWQSASGARAKLIEDQYDHLCGESSPYENIINKDLGRSFPGVEMFKDPEGEGQKMLGRVLKCFSLYDSKIGYCQGLGFLVGPLLMQMGDKEAFCVLVRLMEDYDLRSCFLPDLSGLHLRIFQFQRLLNQHMPKLAAHLDVLQVESAYLSQWFLSFFAVTCPLPMLFRIYDVLFAEGASETIMRVALALMKRNESRILALSEFEDVMQLLLGRSLWDPYGRNANSADDLVNDLISFTNDVTRERLQGLETSFREEQEKDSSKTKAQKTATSFLGRLWGPSNSSTKSVSLSPGLSAPSRPVSFLRRTPSKQSLATLNSTDGSEMSTNTQSTALTEISRASSGDALSLKSGHESTAMSIRMGHSAKDRDLHYQIEQLLMSVSQLQRQNSELEAALQKQREDRKEDHRIVRAVVDKFRKKQSSLATPSSRASRRRTTITAAMLTPPADGEPVTATSAAPDEIEEAAETLDQRFPSHRTHHRASSMFETKEVLRDNLSRVKEQLTSETLRAQAIAREMNDTQADLQISREALKEARHRLQDSYNQNQKLEKTVQELRQHARKGSSPYADSTPDTSPSLSRSNTADSTMSTTGGLRELRLGRTASTKSQKGPTFTKRTSSLATQQFLASDSQPPADNDALLLELVTAKTAEAVAKQELEEYKNRFESLRKMMLSTNTSPSSGTTPLYAPAPETKASANTEGSWGWGIGRSQTAAPSSTTTTPSVTTTTPTPVATTPAAAGWGWAGWKRTASTNSATIKQ</sequence>
<feature type="compositionally biased region" description="Basic and acidic residues" evidence="4">
    <location>
        <begin position="135"/>
        <end position="145"/>
    </location>
</feature>
<dbReference type="SMART" id="SM00164">
    <property type="entry name" value="TBC"/>
    <property type="match status" value="1"/>
</dbReference>
<dbReference type="InterPro" id="IPR035969">
    <property type="entry name" value="Rab-GAP_TBC_sf"/>
</dbReference>
<dbReference type="PROSITE" id="PS50086">
    <property type="entry name" value="TBC_RABGAP"/>
    <property type="match status" value="1"/>
</dbReference>
<feature type="compositionally biased region" description="Polar residues" evidence="4">
    <location>
        <begin position="856"/>
        <end position="872"/>
    </location>
</feature>
<dbReference type="FunFam" id="1.10.472.80:FF:000027">
    <property type="entry name" value="GTPase activating protein (Evi5)"/>
    <property type="match status" value="1"/>
</dbReference>